<evidence type="ECO:0000313" key="1">
    <source>
        <dbReference type="EMBL" id="SKA30791.1"/>
    </source>
</evidence>
<proteinExistence type="predicted"/>
<keyword evidence="2" id="KW-1185">Reference proteome</keyword>
<dbReference type="EMBL" id="FUWS01000011">
    <property type="protein sequence ID" value="SKA30791.1"/>
    <property type="molecule type" value="Genomic_DNA"/>
</dbReference>
<dbReference type="AlphaFoldDB" id="A0A1T4SSE3"/>
<evidence type="ECO:0000313" key="2">
    <source>
        <dbReference type="Proteomes" id="UP000190637"/>
    </source>
</evidence>
<name>A0A1T4SSE3_9ACTN</name>
<dbReference type="STRING" id="1122192.SAMN02745673_03829"/>
<dbReference type="OrthoDB" id="6636843at2"/>
<protein>
    <submittedName>
        <fullName evidence="1">Uncharacterized protein</fullName>
    </submittedName>
</protein>
<dbReference type="Proteomes" id="UP000190637">
    <property type="component" value="Unassembled WGS sequence"/>
</dbReference>
<dbReference type="RefSeq" id="WP_078763091.1">
    <property type="nucleotide sequence ID" value="NZ_FUWS01000011.1"/>
</dbReference>
<accession>A0A1T4SSE3</accession>
<sequence>MSRVKPEWRAIVPGGERRYRWFRLRELQKGLEDVEVPSRIYGSPLPVRGGKGPYDWEPGYPPFVGAGSRVGVPDVLIVIEDGHFCWEDRDGVPGRASVADVAAATASVAAALAPA</sequence>
<gene>
    <name evidence="1" type="ORF">SAMN02745673_03829</name>
</gene>
<reference evidence="1 2" key="1">
    <citation type="submission" date="2017-02" db="EMBL/GenBank/DDBJ databases">
        <authorList>
            <person name="Peterson S.W."/>
        </authorList>
    </citation>
    <scope>NUCLEOTIDE SEQUENCE [LARGE SCALE GENOMIC DNA]</scope>
    <source>
        <strain evidence="1 2">DSM 45154</strain>
    </source>
</reference>
<organism evidence="1 2">
    <name type="scientific">Marinactinospora thermotolerans DSM 45154</name>
    <dbReference type="NCBI Taxonomy" id="1122192"/>
    <lineage>
        <taxon>Bacteria</taxon>
        <taxon>Bacillati</taxon>
        <taxon>Actinomycetota</taxon>
        <taxon>Actinomycetes</taxon>
        <taxon>Streptosporangiales</taxon>
        <taxon>Nocardiopsidaceae</taxon>
        <taxon>Marinactinospora</taxon>
    </lineage>
</organism>